<keyword evidence="7 9" id="KW-1133">Transmembrane helix</keyword>
<dbReference type="Gene3D" id="1.20.1740.10">
    <property type="entry name" value="Amino acid/polyamine transporter I"/>
    <property type="match status" value="1"/>
</dbReference>
<dbReference type="OrthoDB" id="178667at2"/>
<feature type="transmembrane region" description="Helical" evidence="9">
    <location>
        <begin position="202"/>
        <end position="223"/>
    </location>
</feature>
<gene>
    <name evidence="10" type="ORF">SAMN05443428_11830</name>
</gene>
<evidence type="ECO:0000313" key="10">
    <source>
        <dbReference type="EMBL" id="SKA95420.1"/>
    </source>
</evidence>
<organism evidence="10 11">
    <name type="scientific">Caloramator quimbayensis</name>
    <dbReference type="NCBI Taxonomy" id="1147123"/>
    <lineage>
        <taxon>Bacteria</taxon>
        <taxon>Bacillati</taxon>
        <taxon>Bacillota</taxon>
        <taxon>Clostridia</taxon>
        <taxon>Eubacteriales</taxon>
        <taxon>Clostridiaceae</taxon>
        <taxon>Caloramator</taxon>
    </lineage>
</organism>
<name>A0A1T4Y0X0_9CLOT</name>
<dbReference type="GO" id="GO:0022857">
    <property type="term" value="F:transmembrane transporter activity"/>
    <property type="evidence" value="ECO:0007669"/>
    <property type="project" value="InterPro"/>
</dbReference>
<evidence type="ECO:0000256" key="7">
    <source>
        <dbReference type="ARBA" id="ARBA00022989"/>
    </source>
</evidence>
<dbReference type="GO" id="GO:0006865">
    <property type="term" value="P:amino acid transport"/>
    <property type="evidence" value="ECO:0007669"/>
    <property type="project" value="UniProtKB-KW"/>
</dbReference>
<keyword evidence="6" id="KW-0029">Amino-acid transport</keyword>
<evidence type="ECO:0000256" key="2">
    <source>
        <dbReference type="ARBA" id="ARBA00008220"/>
    </source>
</evidence>
<feature type="transmembrane region" description="Helical" evidence="9">
    <location>
        <begin position="42"/>
        <end position="63"/>
    </location>
</feature>
<keyword evidence="11" id="KW-1185">Reference proteome</keyword>
<dbReference type="NCBIfam" id="TIGR00905">
    <property type="entry name" value="2A0302"/>
    <property type="match status" value="1"/>
</dbReference>
<evidence type="ECO:0000256" key="9">
    <source>
        <dbReference type="SAM" id="Phobius"/>
    </source>
</evidence>
<dbReference type="InterPro" id="IPR004754">
    <property type="entry name" value="Amino_acid_antiprt"/>
</dbReference>
<reference evidence="11" key="1">
    <citation type="submission" date="2017-02" db="EMBL/GenBank/DDBJ databases">
        <authorList>
            <person name="Varghese N."/>
            <person name="Submissions S."/>
        </authorList>
    </citation>
    <scope>NUCLEOTIDE SEQUENCE [LARGE SCALE GENOMIC DNA]</scope>
    <source>
        <strain evidence="11">USBA 833</strain>
    </source>
</reference>
<keyword evidence="5 9" id="KW-0812">Transmembrane</keyword>
<dbReference type="GO" id="GO:0005886">
    <property type="term" value="C:plasma membrane"/>
    <property type="evidence" value="ECO:0007669"/>
    <property type="project" value="UniProtKB-SubCell"/>
</dbReference>
<feature type="transmembrane region" description="Helical" evidence="9">
    <location>
        <begin position="289"/>
        <end position="314"/>
    </location>
</feature>
<comment type="subcellular location">
    <subcellularLocation>
        <location evidence="1">Cell membrane</location>
        <topology evidence="1">Multi-pass membrane protein</topology>
    </subcellularLocation>
</comment>
<accession>A0A1T4Y0X0</accession>
<dbReference type="Pfam" id="PF13520">
    <property type="entry name" value="AA_permease_2"/>
    <property type="match status" value="1"/>
</dbReference>
<evidence type="ECO:0000256" key="3">
    <source>
        <dbReference type="ARBA" id="ARBA00022448"/>
    </source>
</evidence>
<keyword evidence="3" id="KW-0813">Transport</keyword>
<dbReference type="PIRSF" id="PIRSF006060">
    <property type="entry name" value="AA_transporter"/>
    <property type="match status" value="1"/>
</dbReference>
<evidence type="ECO:0000256" key="6">
    <source>
        <dbReference type="ARBA" id="ARBA00022970"/>
    </source>
</evidence>
<evidence type="ECO:0000313" key="11">
    <source>
        <dbReference type="Proteomes" id="UP000190105"/>
    </source>
</evidence>
<dbReference type="EMBL" id="FUYH01000018">
    <property type="protein sequence ID" value="SKA95420.1"/>
    <property type="molecule type" value="Genomic_DNA"/>
</dbReference>
<dbReference type="STRING" id="1147123.SAMN05443428_11830"/>
<feature type="transmembrane region" description="Helical" evidence="9">
    <location>
        <begin position="154"/>
        <end position="175"/>
    </location>
</feature>
<evidence type="ECO:0000256" key="8">
    <source>
        <dbReference type="ARBA" id="ARBA00023136"/>
    </source>
</evidence>
<dbReference type="RefSeq" id="WP_078697188.1">
    <property type="nucleotide sequence ID" value="NZ_FUYH01000018.1"/>
</dbReference>
<dbReference type="PANTHER" id="PTHR42770:SF4">
    <property type="entry name" value="ARGININE_ORNITHINE ANTIPORTER-RELATED"/>
    <property type="match status" value="1"/>
</dbReference>
<sequence length="471" mass="50801">MQKEKKLGLFLLTGLAIGSMIGAGIFNSPTDLIGSANPQATVIAWLLGGFGVLMIALVFQMLANKKPELTGGIYSYAREGFGDLVGFSSAWGYWFSAVIGNVAFIFLIFKTINSFFPEGQGLKPVVSFILGSLLLLLYHYVISRGIKNASVINALFTIAKIIPLLLVILFGLFVWKSSIFSVPDWKNLLAATKESTNLYSQINGAMGTILWCFIGIEAAVVMSTRATDQKTVGRATILGFFITLIIYMLISVVAMGVISADKLASAGTPLADVLAATALGSVGGTIVRFGVLVSVSGALLSWILLTAELPFIAAKDRVMPKWFEKENAAGVPINSLRLTNIVTFIFIFGLLSEKLQSAYNIAYTLATTVYLIPYLLSTIYAIKICINEKGKASETIIAVLATIYSVYVIYTVGLMYFGLAIIIYTIGLFVYYMAKKEKNEKFSKAETIAISVLVLVSAVMIALIASGKIAL</sequence>
<feature type="transmembrane region" description="Helical" evidence="9">
    <location>
        <begin position="335"/>
        <end position="352"/>
    </location>
</feature>
<dbReference type="InterPro" id="IPR050367">
    <property type="entry name" value="APC_superfamily"/>
</dbReference>
<dbReference type="PANTHER" id="PTHR42770">
    <property type="entry name" value="AMINO ACID TRANSPORTER-RELATED"/>
    <property type="match status" value="1"/>
</dbReference>
<evidence type="ECO:0000256" key="4">
    <source>
        <dbReference type="ARBA" id="ARBA00022475"/>
    </source>
</evidence>
<comment type="similarity">
    <text evidence="2">Belongs to the amino acid-polyamine-organocation (APC) superfamily. Basic amino acid/polyamine antiporter (APA) (TC 2.A.3.2) family.</text>
</comment>
<feature type="transmembrane region" description="Helical" evidence="9">
    <location>
        <begin position="84"/>
        <end position="109"/>
    </location>
</feature>
<evidence type="ECO:0000256" key="5">
    <source>
        <dbReference type="ARBA" id="ARBA00022692"/>
    </source>
</evidence>
<dbReference type="InterPro" id="IPR002293">
    <property type="entry name" value="AA/rel_permease1"/>
</dbReference>
<feature type="transmembrane region" description="Helical" evidence="9">
    <location>
        <begin position="446"/>
        <end position="465"/>
    </location>
</feature>
<dbReference type="AlphaFoldDB" id="A0A1T4Y0X0"/>
<feature type="transmembrane region" description="Helical" evidence="9">
    <location>
        <begin position="358"/>
        <end position="380"/>
    </location>
</feature>
<feature type="transmembrane region" description="Helical" evidence="9">
    <location>
        <begin position="121"/>
        <end position="142"/>
    </location>
</feature>
<keyword evidence="8 9" id="KW-0472">Membrane</keyword>
<dbReference type="Proteomes" id="UP000190105">
    <property type="component" value="Unassembled WGS sequence"/>
</dbReference>
<evidence type="ECO:0000256" key="1">
    <source>
        <dbReference type="ARBA" id="ARBA00004651"/>
    </source>
</evidence>
<proteinExistence type="inferred from homology"/>
<keyword evidence="4" id="KW-1003">Cell membrane</keyword>
<feature type="transmembrane region" description="Helical" evidence="9">
    <location>
        <begin position="235"/>
        <end position="258"/>
    </location>
</feature>
<protein>
    <submittedName>
        <fullName evidence="10">Arginine:ornithine antiporter, APA family</fullName>
    </submittedName>
</protein>